<protein>
    <submittedName>
        <fullName evidence="2">Uncharacterized protein</fullName>
    </submittedName>
</protein>
<feature type="transmembrane region" description="Helical" evidence="1">
    <location>
        <begin position="6"/>
        <end position="27"/>
    </location>
</feature>
<evidence type="ECO:0000313" key="2">
    <source>
        <dbReference type="EMBL" id="RLE48645.1"/>
    </source>
</evidence>
<keyword evidence="1" id="KW-0472">Membrane</keyword>
<reference evidence="4 5" key="1">
    <citation type="submission" date="2018-06" db="EMBL/GenBank/DDBJ databases">
        <title>Extensive metabolic versatility and redundancy in microbially diverse, dynamic hydrothermal sediments.</title>
        <authorList>
            <person name="Dombrowski N."/>
            <person name="Teske A."/>
            <person name="Baker B.J."/>
        </authorList>
    </citation>
    <scope>NUCLEOTIDE SEQUENCE [LARGE SCALE GENOMIC DNA]</scope>
    <source>
        <strain evidence="3">B34_G17</strain>
        <strain evidence="2">B66_G16</strain>
    </source>
</reference>
<evidence type="ECO:0000256" key="1">
    <source>
        <dbReference type="SAM" id="Phobius"/>
    </source>
</evidence>
<evidence type="ECO:0000313" key="4">
    <source>
        <dbReference type="Proteomes" id="UP000272051"/>
    </source>
</evidence>
<keyword evidence="1" id="KW-1133">Transmembrane helix</keyword>
<sequence>MENVVEAALAIALIIPALSLCYVNYLLTVDQKVMFYEKEANEISSYLAAKFVAIKIVEQGVEKLSQKFLTGIKHNVEKTFSLEITYLRVELLKVDDDGVVSALKTIELRDHLVSGEDATVIAPLGYGLMLKVKCKVLPHE</sequence>
<accession>A0A497EMT9</accession>
<keyword evidence="1" id="KW-0812">Transmembrane</keyword>
<proteinExistence type="predicted"/>
<dbReference type="EMBL" id="QMQX01000067">
    <property type="protein sequence ID" value="RLE52119.1"/>
    <property type="molecule type" value="Genomic_DNA"/>
</dbReference>
<dbReference type="Proteomes" id="UP000272051">
    <property type="component" value="Unassembled WGS sequence"/>
</dbReference>
<organism evidence="2 5">
    <name type="scientific">Thermoproteota archaeon</name>
    <dbReference type="NCBI Taxonomy" id="2056631"/>
    <lineage>
        <taxon>Archaea</taxon>
        <taxon>Thermoproteota</taxon>
    </lineage>
</organism>
<evidence type="ECO:0000313" key="3">
    <source>
        <dbReference type="EMBL" id="RLE52119.1"/>
    </source>
</evidence>
<name>A0A497EMT9_9CREN</name>
<dbReference type="AlphaFoldDB" id="A0A497EMT9"/>
<comment type="caution">
    <text evidence="2">The sequence shown here is derived from an EMBL/GenBank/DDBJ whole genome shotgun (WGS) entry which is preliminary data.</text>
</comment>
<evidence type="ECO:0000313" key="5">
    <source>
        <dbReference type="Proteomes" id="UP000278475"/>
    </source>
</evidence>
<dbReference type="Proteomes" id="UP000278475">
    <property type="component" value="Unassembled WGS sequence"/>
</dbReference>
<dbReference type="EMBL" id="QMQV01000064">
    <property type="protein sequence ID" value="RLE48645.1"/>
    <property type="molecule type" value="Genomic_DNA"/>
</dbReference>
<gene>
    <name evidence="2" type="ORF">DRJ31_06765</name>
    <name evidence="3" type="ORF">DRJ33_04505</name>
</gene>